<dbReference type="Proteomes" id="UP001459277">
    <property type="component" value="Unassembled WGS sequence"/>
</dbReference>
<protein>
    <submittedName>
        <fullName evidence="2">Uncharacterized protein</fullName>
    </submittedName>
</protein>
<gene>
    <name evidence="2" type="ORF">SO802_003636</name>
</gene>
<organism evidence="2 3">
    <name type="scientific">Lithocarpus litseifolius</name>
    <dbReference type="NCBI Taxonomy" id="425828"/>
    <lineage>
        <taxon>Eukaryota</taxon>
        <taxon>Viridiplantae</taxon>
        <taxon>Streptophyta</taxon>
        <taxon>Embryophyta</taxon>
        <taxon>Tracheophyta</taxon>
        <taxon>Spermatophyta</taxon>
        <taxon>Magnoliopsida</taxon>
        <taxon>eudicotyledons</taxon>
        <taxon>Gunneridae</taxon>
        <taxon>Pentapetalae</taxon>
        <taxon>rosids</taxon>
        <taxon>fabids</taxon>
        <taxon>Fagales</taxon>
        <taxon>Fagaceae</taxon>
        <taxon>Lithocarpus</taxon>
    </lineage>
</organism>
<name>A0AAW2E0L2_9ROSI</name>
<reference evidence="2 3" key="1">
    <citation type="submission" date="2024-01" db="EMBL/GenBank/DDBJ databases">
        <title>A telomere-to-telomere, gap-free genome of sweet tea (Lithocarpus litseifolius).</title>
        <authorList>
            <person name="Zhou J."/>
        </authorList>
    </citation>
    <scope>NUCLEOTIDE SEQUENCE [LARGE SCALE GENOMIC DNA]</scope>
    <source>
        <strain evidence="2">Zhou-2022a</strain>
        <tissue evidence="2">Leaf</tissue>
    </source>
</reference>
<dbReference type="AlphaFoldDB" id="A0AAW2E0L2"/>
<evidence type="ECO:0000313" key="2">
    <source>
        <dbReference type="EMBL" id="KAL0016567.1"/>
    </source>
</evidence>
<feature type="region of interest" description="Disordered" evidence="1">
    <location>
        <begin position="1"/>
        <end position="45"/>
    </location>
</feature>
<accession>A0AAW2E0L2</accession>
<dbReference type="EMBL" id="JAZDWU010000001">
    <property type="protein sequence ID" value="KAL0016567.1"/>
    <property type="molecule type" value="Genomic_DNA"/>
</dbReference>
<feature type="compositionally biased region" description="Low complexity" evidence="1">
    <location>
        <begin position="20"/>
        <end position="45"/>
    </location>
</feature>
<sequence length="152" mass="16913">MDSGGRSGDLETGLSSNAGTTRAETDTTTSMPSFAPSSSYPSVSVTSRPFHALKEECSLKGDTLSRFRDSSETAYAEFVANRHKLYVKERPKLESRFGEPVQEAVKYAGTIKDFDELVDPWTLAHHCLGPDPSHYILRAIRREEKKSKLSLR</sequence>
<keyword evidence="3" id="KW-1185">Reference proteome</keyword>
<evidence type="ECO:0000256" key="1">
    <source>
        <dbReference type="SAM" id="MobiDB-lite"/>
    </source>
</evidence>
<comment type="caution">
    <text evidence="2">The sequence shown here is derived from an EMBL/GenBank/DDBJ whole genome shotgun (WGS) entry which is preliminary data.</text>
</comment>
<evidence type="ECO:0000313" key="3">
    <source>
        <dbReference type="Proteomes" id="UP001459277"/>
    </source>
</evidence>
<proteinExistence type="predicted"/>